<dbReference type="InterPro" id="IPR011583">
    <property type="entry name" value="Chitinase_II/V-like_cat"/>
</dbReference>
<dbReference type="AlphaFoldDB" id="A0A2M9YSR5"/>
<dbReference type="PANTHER" id="PTHR46066:SF2">
    <property type="entry name" value="CHITINASE DOMAIN-CONTAINING PROTEIN 1"/>
    <property type="match status" value="1"/>
</dbReference>
<feature type="domain" description="GH18" evidence="1">
    <location>
        <begin position="1"/>
        <end position="280"/>
    </location>
</feature>
<accession>A0A2M9YSR5</accession>
<dbReference type="InterPro" id="IPR029070">
    <property type="entry name" value="Chitinase_insertion_sf"/>
</dbReference>
<dbReference type="GO" id="GO:0016787">
    <property type="term" value="F:hydrolase activity"/>
    <property type="evidence" value="ECO:0007669"/>
    <property type="project" value="UniProtKB-KW"/>
</dbReference>
<dbReference type="Pfam" id="PF00704">
    <property type="entry name" value="Glyco_hydro_18"/>
    <property type="match status" value="1"/>
</dbReference>
<evidence type="ECO:0000313" key="2">
    <source>
        <dbReference type="EMBL" id="PJZ54540.1"/>
    </source>
</evidence>
<name>A0A2M9YSR5_9LEPT</name>
<keyword evidence="2" id="KW-0378">Hydrolase</keyword>
<dbReference type="Gene3D" id="3.10.50.10">
    <property type="match status" value="1"/>
</dbReference>
<gene>
    <name evidence="3" type="ORF">CH376_06265</name>
    <name evidence="2" type="ORF">CH380_04590</name>
</gene>
<dbReference type="SMART" id="SM00636">
    <property type="entry name" value="Glyco_18"/>
    <property type="match status" value="1"/>
</dbReference>
<dbReference type="InterPro" id="IPR017853">
    <property type="entry name" value="GH"/>
</dbReference>
<evidence type="ECO:0000313" key="5">
    <source>
        <dbReference type="Proteomes" id="UP000232188"/>
    </source>
</evidence>
<evidence type="ECO:0000259" key="1">
    <source>
        <dbReference type="PROSITE" id="PS51910"/>
    </source>
</evidence>
<dbReference type="InterPro" id="IPR001223">
    <property type="entry name" value="Glyco_hydro18_cat"/>
</dbReference>
<protein>
    <submittedName>
        <fullName evidence="2">Glycosyl hydrolase</fullName>
    </submittedName>
</protein>
<dbReference type="EMBL" id="NPDV01000003">
    <property type="protein sequence ID" value="PJZ54540.1"/>
    <property type="molecule type" value="Genomic_DNA"/>
</dbReference>
<sequence>MIHPSIEQNSSLDWTEIFSKSHTLCFTGTYLRADGSLRSAPLPKSFLSLSRKYKVRLIPLVTSSHPNDWHFLKTESGIQNSIDSLSRFIEQNPNLSGLHLDIEYISNSQISNYKRFLKELRKRLPREKVLTLALFPQIEFPNSNSKIHAGLLDADFIDEFVLMSYDFHSSQTAPGPVTSISWTKKNLDFLSDKIPPLKLWLGLPLYGYFWKQGGKIKIIDQKILTTNRNRFEIIDSEDGFIKIKDSTGTGFISDPRSLFQLQELTKSYKLRGTAFWRIGF</sequence>
<dbReference type="Proteomes" id="UP000232149">
    <property type="component" value="Unassembled WGS sequence"/>
</dbReference>
<evidence type="ECO:0000313" key="3">
    <source>
        <dbReference type="EMBL" id="PJZ62806.1"/>
    </source>
</evidence>
<evidence type="ECO:0000313" key="4">
    <source>
        <dbReference type="Proteomes" id="UP000232149"/>
    </source>
</evidence>
<comment type="caution">
    <text evidence="2">The sequence shown here is derived from an EMBL/GenBank/DDBJ whole genome shotgun (WGS) entry which is preliminary data.</text>
</comment>
<dbReference type="SUPFAM" id="SSF51445">
    <property type="entry name" value="(Trans)glycosidases"/>
    <property type="match status" value="1"/>
</dbReference>
<dbReference type="Gene3D" id="3.20.20.80">
    <property type="entry name" value="Glycosidases"/>
    <property type="match status" value="1"/>
</dbReference>
<dbReference type="GO" id="GO:0005975">
    <property type="term" value="P:carbohydrate metabolic process"/>
    <property type="evidence" value="ECO:0007669"/>
    <property type="project" value="InterPro"/>
</dbReference>
<reference evidence="4 5" key="1">
    <citation type="submission" date="2017-07" db="EMBL/GenBank/DDBJ databases">
        <title>Leptospira spp. isolated from tropical soils.</title>
        <authorList>
            <person name="Thibeaux R."/>
            <person name="Iraola G."/>
            <person name="Ferres I."/>
            <person name="Bierque E."/>
            <person name="Girault D."/>
            <person name="Soupe-Gilbert M.-E."/>
            <person name="Picardeau M."/>
            <person name="Goarant C."/>
        </authorList>
    </citation>
    <scope>NUCLEOTIDE SEQUENCE [LARGE SCALE GENOMIC DNA]</scope>
    <source>
        <strain evidence="2 5">FH2-B-C1</strain>
        <strain evidence="3 4">FH2-B-D1</strain>
    </source>
</reference>
<dbReference type="GO" id="GO:0008061">
    <property type="term" value="F:chitin binding"/>
    <property type="evidence" value="ECO:0007669"/>
    <property type="project" value="InterPro"/>
</dbReference>
<dbReference type="Proteomes" id="UP000232188">
    <property type="component" value="Unassembled WGS sequence"/>
</dbReference>
<dbReference type="PROSITE" id="PS51910">
    <property type="entry name" value="GH18_2"/>
    <property type="match status" value="1"/>
</dbReference>
<organism evidence="2 5">
    <name type="scientific">Leptospira adleri</name>
    <dbReference type="NCBI Taxonomy" id="2023186"/>
    <lineage>
        <taxon>Bacteria</taxon>
        <taxon>Pseudomonadati</taxon>
        <taxon>Spirochaetota</taxon>
        <taxon>Spirochaetia</taxon>
        <taxon>Leptospirales</taxon>
        <taxon>Leptospiraceae</taxon>
        <taxon>Leptospira</taxon>
    </lineage>
</organism>
<keyword evidence="4" id="KW-1185">Reference proteome</keyword>
<proteinExistence type="predicted"/>
<dbReference type="PANTHER" id="PTHR46066">
    <property type="entry name" value="CHITINASE DOMAIN-CONTAINING PROTEIN 1 FAMILY MEMBER"/>
    <property type="match status" value="1"/>
</dbReference>
<dbReference type="EMBL" id="NPDU01000012">
    <property type="protein sequence ID" value="PJZ62806.1"/>
    <property type="molecule type" value="Genomic_DNA"/>
</dbReference>